<accession>F4PXZ0</accession>
<dbReference type="AlphaFoldDB" id="F4PXZ0"/>
<organism evidence="1 2">
    <name type="scientific">Cavenderia fasciculata</name>
    <name type="common">Slime mold</name>
    <name type="synonym">Dictyostelium fasciculatum</name>
    <dbReference type="NCBI Taxonomy" id="261658"/>
    <lineage>
        <taxon>Eukaryota</taxon>
        <taxon>Amoebozoa</taxon>
        <taxon>Evosea</taxon>
        <taxon>Eumycetozoa</taxon>
        <taxon>Dictyostelia</taxon>
        <taxon>Acytosteliales</taxon>
        <taxon>Cavenderiaceae</taxon>
        <taxon>Cavenderia</taxon>
    </lineage>
</organism>
<keyword evidence="2" id="KW-1185">Reference proteome</keyword>
<protein>
    <submittedName>
        <fullName evidence="1">Uncharacterized protein</fullName>
    </submittedName>
</protein>
<dbReference type="GeneID" id="14871787"/>
<proteinExistence type="predicted"/>
<dbReference type="Proteomes" id="UP000007797">
    <property type="component" value="Unassembled WGS sequence"/>
</dbReference>
<name>F4PXZ0_CACFS</name>
<gene>
    <name evidence="1" type="ORF">DFA_00228</name>
</gene>
<dbReference type="RefSeq" id="XP_004357944.1">
    <property type="nucleotide sequence ID" value="XM_004357887.1"/>
</dbReference>
<evidence type="ECO:0000313" key="1">
    <source>
        <dbReference type="EMBL" id="EGG19650.1"/>
    </source>
</evidence>
<dbReference type="KEGG" id="dfa:DFA_00228"/>
<reference evidence="2" key="1">
    <citation type="journal article" date="2011" name="Genome Res.">
        <title>Phylogeny-wide analysis of social amoeba genomes highlights ancient origins for complex intercellular communication.</title>
        <authorList>
            <person name="Heidel A.J."/>
            <person name="Lawal H.M."/>
            <person name="Felder M."/>
            <person name="Schilde C."/>
            <person name="Helps N.R."/>
            <person name="Tunggal B."/>
            <person name="Rivero F."/>
            <person name="John U."/>
            <person name="Schleicher M."/>
            <person name="Eichinger L."/>
            <person name="Platzer M."/>
            <person name="Noegel A.A."/>
            <person name="Schaap P."/>
            <person name="Gloeckner G."/>
        </authorList>
    </citation>
    <scope>NUCLEOTIDE SEQUENCE [LARGE SCALE GENOMIC DNA]</scope>
    <source>
        <strain evidence="2">SH3</strain>
    </source>
</reference>
<dbReference type="EMBL" id="GL883014">
    <property type="protein sequence ID" value="EGG19650.1"/>
    <property type="molecule type" value="Genomic_DNA"/>
</dbReference>
<evidence type="ECO:0000313" key="2">
    <source>
        <dbReference type="Proteomes" id="UP000007797"/>
    </source>
</evidence>
<sequence>MGDSYNNNNNNNHHLRTLHQSNKSGYQSQRQRSLIQDETVKILVIDDILYKCRFKLTKGSSKKPPIQSAFVQRLINQLVVYLLKTDDCFNAQNHIVCVTKYVHRRAPSSFVVSTKTDDDSLKCANKYTFVIHIVESYLLDSYHIGGYELEQQQQQTCPQL</sequence>